<keyword evidence="1" id="KW-1133">Transmembrane helix</keyword>
<name>A0ABN0YFB4_9BACL</name>
<reference evidence="2 3" key="1">
    <citation type="journal article" date="2019" name="Int. J. Syst. Evol. Microbiol.">
        <title>The Global Catalogue of Microorganisms (GCM) 10K type strain sequencing project: providing services to taxonomists for standard genome sequencing and annotation.</title>
        <authorList>
            <consortium name="The Broad Institute Genomics Platform"/>
            <consortium name="The Broad Institute Genome Sequencing Center for Infectious Disease"/>
            <person name="Wu L."/>
            <person name="Ma J."/>
        </authorList>
    </citation>
    <scope>NUCLEOTIDE SEQUENCE [LARGE SCALE GENOMIC DNA]</scope>
    <source>
        <strain evidence="2 3">JCM 12774</strain>
    </source>
</reference>
<feature type="transmembrane region" description="Helical" evidence="1">
    <location>
        <begin position="100"/>
        <end position="121"/>
    </location>
</feature>
<sequence>MRVVWDMSWFKRKSVQDERIVNLKNQIAKEAWVLTLMICSISVIVKTFFFMEKQSVWVELAILIVTSIYSMIRSVRSGVYSDEVEVHDQTHRFSMTKKQLMIGLASGLFLALFFGFRSAYLFADGDGALQVKYFLSVFAASLIMYIPFFVILTAVSHLVMNQLSKRRSDRDLDDSDLIE</sequence>
<accession>A0ABN0YFB4</accession>
<evidence type="ECO:0000256" key="1">
    <source>
        <dbReference type="SAM" id="Phobius"/>
    </source>
</evidence>
<keyword evidence="1" id="KW-0812">Transmembrane</keyword>
<keyword evidence="1" id="KW-0472">Membrane</keyword>
<gene>
    <name evidence="2" type="ORF">GCM10008933_25490</name>
</gene>
<proteinExistence type="predicted"/>
<comment type="caution">
    <text evidence="2">The sequence shown here is derived from an EMBL/GenBank/DDBJ whole genome shotgun (WGS) entry which is preliminary data.</text>
</comment>
<dbReference type="Pfam" id="PF20563">
    <property type="entry name" value="DUF6773"/>
    <property type="match status" value="1"/>
</dbReference>
<evidence type="ECO:0000313" key="2">
    <source>
        <dbReference type="EMBL" id="GAA0393571.1"/>
    </source>
</evidence>
<dbReference type="Proteomes" id="UP001500340">
    <property type="component" value="Unassembled WGS sequence"/>
</dbReference>
<feature type="transmembrane region" description="Helical" evidence="1">
    <location>
        <begin position="31"/>
        <end position="50"/>
    </location>
</feature>
<keyword evidence="3" id="KW-1185">Reference proteome</keyword>
<dbReference type="InterPro" id="IPR046664">
    <property type="entry name" value="DUF6773"/>
</dbReference>
<organism evidence="2 3">
    <name type="scientific">Paenibacillus motobuensis</name>
    <dbReference type="NCBI Taxonomy" id="295324"/>
    <lineage>
        <taxon>Bacteria</taxon>
        <taxon>Bacillati</taxon>
        <taxon>Bacillota</taxon>
        <taxon>Bacilli</taxon>
        <taxon>Bacillales</taxon>
        <taxon>Paenibacillaceae</taxon>
        <taxon>Paenibacillus</taxon>
    </lineage>
</organism>
<protein>
    <submittedName>
        <fullName evidence="2">Uncharacterized protein</fullName>
    </submittedName>
</protein>
<dbReference type="EMBL" id="BAAACX010000009">
    <property type="protein sequence ID" value="GAA0393571.1"/>
    <property type="molecule type" value="Genomic_DNA"/>
</dbReference>
<feature type="transmembrane region" description="Helical" evidence="1">
    <location>
        <begin position="133"/>
        <end position="160"/>
    </location>
</feature>
<feature type="transmembrane region" description="Helical" evidence="1">
    <location>
        <begin position="56"/>
        <end position="72"/>
    </location>
</feature>
<evidence type="ECO:0000313" key="3">
    <source>
        <dbReference type="Proteomes" id="UP001500340"/>
    </source>
</evidence>